<keyword evidence="5 8" id="KW-1133">Transmembrane helix</keyword>
<proteinExistence type="predicted"/>
<evidence type="ECO:0000313" key="10">
    <source>
        <dbReference type="Proteomes" id="UP000625033"/>
    </source>
</evidence>
<evidence type="ECO:0000256" key="6">
    <source>
        <dbReference type="ARBA" id="ARBA00023136"/>
    </source>
</evidence>
<dbReference type="GO" id="GO:0016020">
    <property type="term" value="C:membrane"/>
    <property type="evidence" value="ECO:0007669"/>
    <property type="project" value="UniProtKB-SubCell"/>
</dbReference>
<feature type="transmembrane region" description="Helical" evidence="8">
    <location>
        <begin position="32"/>
        <end position="57"/>
    </location>
</feature>
<evidence type="ECO:0000256" key="7">
    <source>
        <dbReference type="ARBA" id="ARBA00023235"/>
    </source>
</evidence>
<keyword evidence="10" id="KW-1185">Reference proteome</keyword>
<dbReference type="AlphaFoldDB" id="A0A931DD56"/>
<keyword evidence="6 8" id="KW-0472">Membrane</keyword>
<comment type="subcellular location">
    <subcellularLocation>
        <location evidence="1">Membrane</location>
        <topology evidence="1">Multi-pass membrane protein</topology>
    </subcellularLocation>
</comment>
<dbReference type="GO" id="GO:0016872">
    <property type="term" value="F:intramolecular lyase activity"/>
    <property type="evidence" value="ECO:0007669"/>
    <property type="project" value="InterPro"/>
</dbReference>
<organism evidence="9 10">
    <name type="scientific">Zhihengliuella flava</name>
    <dbReference type="NCBI Taxonomy" id="1285193"/>
    <lineage>
        <taxon>Bacteria</taxon>
        <taxon>Bacillati</taxon>
        <taxon>Actinomycetota</taxon>
        <taxon>Actinomycetes</taxon>
        <taxon>Micrococcales</taxon>
        <taxon>Micrococcaceae</taxon>
        <taxon>Zhihengliuella</taxon>
    </lineage>
</organism>
<feature type="transmembrane region" description="Helical" evidence="8">
    <location>
        <begin position="78"/>
        <end position="99"/>
    </location>
</feature>
<dbReference type="EMBL" id="JADOTZ010000001">
    <property type="protein sequence ID" value="MBG6084600.1"/>
    <property type="molecule type" value="Genomic_DNA"/>
</dbReference>
<evidence type="ECO:0000256" key="5">
    <source>
        <dbReference type="ARBA" id="ARBA00022989"/>
    </source>
</evidence>
<protein>
    <submittedName>
        <fullName evidence="9">Lycopene cyclase domain-containing protein</fullName>
    </submittedName>
</protein>
<comment type="caution">
    <text evidence="9">The sequence shown here is derived from an EMBL/GenBank/DDBJ whole genome shotgun (WGS) entry which is preliminary data.</text>
</comment>
<evidence type="ECO:0000256" key="3">
    <source>
        <dbReference type="ARBA" id="ARBA00022692"/>
    </source>
</evidence>
<evidence type="ECO:0000256" key="1">
    <source>
        <dbReference type="ARBA" id="ARBA00004141"/>
    </source>
</evidence>
<keyword evidence="4" id="KW-0125">Carotenoid biosynthesis</keyword>
<sequence>MTYLLILVALIGCMALLDARFRLVIWDRPLRGVLALALGTAFFLLWDLQAIHHGIFLHRASPLMTGVMLSDQLPLEELFFLIFLCYQTLILFTGTQRLLDQRRTT</sequence>
<dbReference type="NCBIfam" id="TIGR03462">
    <property type="entry name" value="CarR_dom_SF"/>
    <property type="match status" value="1"/>
</dbReference>
<reference evidence="9" key="1">
    <citation type="submission" date="2020-11" db="EMBL/GenBank/DDBJ databases">
        <title>Sequencing the genomes of 1000 actinobacteria strains.</title>
        <authorList>
            <person name="Klenk H.-P."/>
        </authorList>
    </citation>
    <scope>NUCLEOTIDE SEQUENCE</scope>
    <source>
        <strain evidence="9">DSM 26152</strain>
    </source>
</reference>
<dbReference type="RefSeq" id="WP_196835890.1">
    <property type="nucleotide sequence ID" value="NZ_JADOTZ010000001.1"/>
</dbReference>
<dbReference type="InterPro" id="IPR017825">
    <property type="entry name" value="Lycopene_cyclase_dom"/>
</dbReference>
<dbReference type="GO" id="GO:0045436">
    <property type="term" value="F:lycopene beta cyclase activity"/>
    <property type="evidence" value="ECO:0007669"/>
    <property type="project" value="UniProtKB-ARBA"/>
</dbReference>
<comment type="pathway">
    <text evidence="2">Carotenoid biosynthesis.</text>
</comment>
<evidence type="ECO:0000256" key="2">
    <source>
        <dbReference type="ARBA" id="ARBA00004829"/>
    </source>
</evidence>
<keyword evidence="3 8" id="KW-0812">Transmembrane</keyword>
<gene>
    <name evidence="9" type="ORF">IW252_001367</name>
</gene>
<name>A0A931DD56_9MICC</name>
<accession>A0A931DD56</accession>
<evidence type="ECO:0000256" key="8">
    <source>
        <dbReference type="SAM" id="Phobius"/>
    </source>
</evidence>
<keyword evidence="7" id="KW-0413">Isomerase</keyword>
<dbReference type="GO" id="GO:0016117">
    <property type="term" value="P:carotenoid biosynthetic process"/>
    <property type="evidence" value="ECO:0007669"/>
    <property type="project" value="UniProtKB-KW"/>
</dbReference>
<evidence type="ECO:0000256" key="4">
    <source>
        <dbReference type="ARBA" id="ARBA00022746"/>
    </source>
</evidence>
<evidence type="ECO:0000313" key="9">
    <source>
        <dbReference type="EMBL" id="MBG6084600.1"/>
    </source>
</evidence>
<dbReference type="Proteomes" id="UP000625033">
    <property type="component" value="Unassembled WGS sequence"/>
</dbReference>